<keyword evidence="5" id="KW-0805">Transcription regulation</keyword>
<dbReference type="FunFam" id="3.40.50.800:FF:000010">
    <property type="entry name" value="Putative nuclear receptor coactivator 5"/>
    <property type="match status" value="1"/>
</dbReference>
<dbReference type="GO" id="GO:0005654">
    <property type="term" value="C:nucleoplasm"/>
    <property type="evidence" value="ECO:0007669"/>
    <property type="project" value="TreeGrafter"/>
</dbReference>
<feature type="compositionally biased region" description="Basic and acidic residues" evidence="12">
    <location>
        <begin position="189"/>
        <end position="198"/>
    </location>
</feature>
<feature type="region of interest" description="Disordered" evidence="12">
    <location>
        <begin position="401"/>
        <end position="453"/>
    </location>
</feature>
<dbReference type="AlphaFoldDB" id="A0A5N3VVC4"/>
<protein>
    <recommendedName>
        <fullName evidence="10">Nuclear receptor coactivator 5</fullName>
    </recommendedName>
    <alternativeName>
        <fullName evidence="11">Coactivator independent of AF-2</fullName>
    </alternativeName>
</protein>
<evidence type="ECO:0000256" key="9">
    <source>
        <dbReference type="ARBA" id="ARBA00063216"/>
    </source>
</evidence>
<feature type="compositionally biased region" description="Low complexity" evidence="12">
    <location>
        <begin position="472"/>
        <end position="482"/>
    </location>
</feature>
<feature type="region of interest" description="Disordered" evidence="12">
    <location>
        <begin position="174"/>
        <end position="198"/>
    </location>
</feature>
<dbReference type="Gene3D" id="3.40.50.800">
    <property type="entry name" value="Anticodon-binding domain"/>
    <property type="match status" value="1"/>
</dbReference>
<evidence type="ECO:0000313" key="13">
    <source>
        <dbReference type="EMBL" id="KAB0353112.1"/>
    </source>
</evidence>
<dbReference type="Proteomes" id="UP000326458">
    <property type="component" value="Unassembled WGS sequence"/>
</dbReference>
<evidence type="ECO:0000256" key="2">
    <source>
        <dbReference type="ARBA" id="ARBA00022491"/>
    </source>
</evidence>
<feature type="compositionally biased region" description="Basic and acidic residues" evidence="12">
    <location>
        <begin position="45"/>
        <end position="104"/>
    </location>
</feature>
<feature type="region of interest" description="Disordered" evidence="12">
    <location>
        <begin position="38"/>
        <end position="104"/>
    </location>
</feature>
<accession>A0A5N3VVC4</accession>
<keyword evidence="6" id="KW-0804">Transcription</keyword>
<evidence type="ECO:0000256" key="7">
    <source>
        <dbReference type="ARBA" id="ARBA00023242"/>
    </source>
</evidence>
<comment type="function">
    <text evidence="8">Nuclear receptor coregulator that can have both coactivator and corepressor functions. Interacts with nuclear receptors for steroids (ESR1 and ESR2) independently of the steroid binding domain (AF-2) of the ESR receptors, and with the orphan nuclear receptor NR1D2. Involved in the coactivation of nuclear steroid receptors (ER) as well as the corepression of MYC in response to 17-beta-estradiol (E2).</text>
</comment>
<evidence type="ECO:0000256" key="12">
    <source>
        <dbReference type="SAM" id="MobiDB-lite"/>
    </source>
</evidence>
<dbReference type="InterPro" id="IPR036621">
    <property type="entry name" value="Anticodon-bd_dom_sf"/>
</dbReference>
<evidence type="ECO:0000256" key="3">
    <source>
        <dbReference type="ARBA" id="ARBA00022553"/>
    </source>
</evidence>
<feature type="compositionally biased region" description="Polar residues" evidence="12">
    <location>
        <begin position="483"/>
        <end position="510"/>
    </location>
</feature>
<evidence type="ECO:0000256" key="11">
    <source>
        <dbReference type="ARBA" id="ARBA00077270"/>
    </source>
</evidence>
<reference evidence="13 14" key="1">
    <citation type="submission" date="2019-06" db="EMBL/GenBank/DDBJ databases">
        <title>Discovery of a novel chromosome fission-fusion reversal in muntjac.</title>
        <authorList>
            <person name="Mudd A.B."/>
            <person name="Bredeson J.V."/>
            <person name="Baum R."/>
            <person name="Hockemeyer D."/>
            <person name="Rokhsar D.S."/>
        </authorList>
    </citation>
    <scope>NUCLEOTIDE SEQUENCE [LARGE SCALE GENOMIC DNA]</scope>
    <source>
        <strain evidence="13">UTSW_UCB_Mm</strain>
        <tissue evidence="13">Fibroblast cell line</tissue>
    </source>
</reference>
<name>A0A5N3VVC4_MUNMU</name>
<keyword evidence="3" id="KW-0597">Phosphoprotein</keyword>
<evidence type="ECO:0000256" key="1">
    <source>
        <dbReference type="ARBA" id="ARBA00004123"/>
    </source>
</evidence>
<comment type="subcellular location">
    <subcellularLocation>
        <location evidence="1">Nucleus</location>
    </subcellularLocation>
</comment>
<dbReference type="PANTHER" id="PTHR23295:SF3">
    <property type="entry name" value="NUCLEAR RECEPTOR COACTIVATOR 5"/>
    <property type="match status" value="1"/>
</dbReference>
<keyword evidence="7" id="KW-0539">Nucleus</keyword>
<comment type="caution">
    <text evidence="13">The sequence shown here is derived from an EMBL/GenBank/DDBJ whole genome shotgun (WGS) entry which is preliminary data.</text>
</comment>
<dbReference type="GO" id="GO:0009966">
    <property type="term" value="P:regulation of signal transduction"/>
    <property type="evidence" value="ECO:0007669"/>
    <property type="project" value="TreeGrafter"/>
</dbReference>
<dbReference type="SUPFAM" id="SSF52954">
    <property type="entry name" value="Class II aaRS ABD-related"/>
    <property type="match status" value="1"/>
</dbReference>
<dbReference type="EMBL" id="VCEA01000002">
    <property type="protein sequence ID" value="KAB0353112.1"/>
    <property type="molecule type" value="Genomic_DNA"/>
</dbReference>
<feature type="region of interest" description="Disordered" evidence="12">
    <location>
        <begin position="584"/>
        <end position="604"/>
    </location>
</feature>
<feature type="compositionally biased region" description="Polar residues" evidence="12">
    <location>
        <begin position="420"/>
        <end position="438"/>
    </location>
</feature>
<evidence type="ECO:0000313" key="14">
    <source>
        <dbReference type="Proteomes" id="UP000326458"/>
    </source>
</evidence>
<evidence type="ECO:0000256" key="6">
    <source>
        <dbReference type="ARBA" id="ARBA00023163"/>
    </source>
</evidence>
<evidence type="ECO:0000256" key="5">
    <source>
        <dbReference type="ARBA" id="ARBA00023015"/>
    </source>
</evidence>
<dbReference type="PANTHER" id="PTHR23295">
    <property type="entry name" value="NUCLEAR RECEPTOR COACTIVATOR 5-RELATED"/>
    <property type="match status" value="1"/>
</dbReference>
<keyword evidence="4" id="KW-0007">Acetylation</keyword>
<gene>
    <name evidence="13" type="ORF">FD754_017969</name>
</gene>
<feature type="region of interest" description="Disordered" evidence="12">
    <location>
        <begin position="472"/>
        <end position="539"/>
    </location>
</feature>
<keyword evidence="14" id="KW-1185">Reference proteome</keyword>
<dbReference type="InterPro" id="IPR052600">
    <property type="entry name" value="Nuc_rcpt_coact/corep"/>
</dbReference>
<evidence type="ECO:0000256" key="4">
    <source>
        <dbReference type="ARBA" id="ARBA00022990"/>
    </source>
</evidence>
<evidence type="ECO:0000256" key="10">
    <source>
        <dbReference type="ARBA" id="ARBA00067178"/>
    </source>
</evidence>
<proteinExistence type="predicted"/>
<organism evidence="13 14">
    <name type="scientific">Muntiacus muntjak</name>
    <name type="common">Barking deer</name>
    <name type="synonym">Indian muntjac</name>
    <dbReference type="NCBI Taxonomy" id="9888"/>
    <lineage>
        <taxon>Eukaryota</taxon>
        <taxon>Metazoa</taxon>
        <taxon>Chordata</taxon>
        <taxon>Craniata</taxon>
        <taxon>Vertebrata</taxon>
        <taxon>Euteleostomi</taxon>
        <taxon>Mammalia</taxon>
        <taxon>Eutheria</taxon>
        <taxon>Laurasiatheria</taxon>
        <taxon>Artiodactyla</taxon>
        <taxon>Ruminantia</taxon>
        <taxon>Pecora</taxon>
        <taxon>Cervidae</taxon>
        <taxon>Muntiacinae</taxon>
        <taxon>Muntiacus</taxon>
    </lineage>
</organism>
<comment type="subunit">
    <text evidence="9">Binds HTATIP2/TIP30. Interacts with YLPM1. Forms a complex with ILF2, ILF3, YLPM1, KHDRBS1, RBMX and PPP1CA.</text>
</comment>
<keyword evidence="2" id="KW-0678">Repressor</keyword>
<evidence type="ECO:0000256" key="8">
    <source>
        <dbReference type="ARBA" id="ARBA00057771"/>
    </source>
</evidence>
<sequence>MSLAPYYDHPPTQQLFSPFKISFKQVWWEEMNEGRPFQDPYGFGDGRDTRRDRSPIRGSPRREPRDGRNGRDARDGRDMRDPRDLRDHRDTRDIRDHRDSRSMRDARDMRDLRDFRDLRETRNFRDHRDPMYDRYREMRESRDPMYRREGSYDRYLRMDDYCRRKDDAYFDRYRDSFDGRGPPGPESQSRAKERLKREERRREELYRQYFEEIQRRFDAERPVDCSVIVVNKQTKDYAESVGRKVRDLGMVVDLIFLNTEVSLSQALEDVSRGGSPFAIVITQQHQIHRSCTVNIMFGTPQEHRNMPQADAMVLVARNYERYKNECREKEREEIARQAAKMADEAILQERERGGPEEGMRGGHPPAIQSLINLLADNRYLTAEETDKIINYLRERKERLMRSSADSLPGPISRQPLGATSGASLKTQPSSQPLQSGQVLPSATPTPAAPPTSQQELQAKILSLFNSGTVAANSSSASPSVAAGNTQNQNFSTAANSQPQQRSQASGNQPPSILGQAGSARNMGPRPGAPSQGLFGQPSTLLAPASNLASQRPVSSTSINFDNPSVQKALDTLIQSGPALSHLVSQTTAQVGQPQAPMGSYQRHY</sequence>